<dbReference type="Proteomes" id="UP001501565">
    <property type="component" value="Unassembled WGS sequence"/>
</dbReference>
<dbReference type="PANTHER" id="PTHR43811:SF57">
    <property type="entry name" value="FKBP-TYPE PEPTIDYL-PROLYL CIS-TRANS ISOMERASE FKPA-RELATED"/>
    <property type="match status" value="1"/>
</dbReference>
<reference evidence="9" key="1">
    <citation type="journal article" date="2019" name="Int. J. Syst. Evol. Microbiol.">
        <title>The Global Catalogue of Microorganisms (GCM) 10K type strain sequencing project: providing services to taxonomists for standard genome sequencing and annotation.</title>
        <authorList>
            <consortium name="The Broad Institute Genomics Platform"/>
            <consortium name="The Broad Institute Genome Sequencing Center for Infectious Disease"/>
            <person name="Wu L."/>
            <person name="Ma J."/>
        </authorList>
    </citation>
    <scope>NUCLEOTIDE SEQUENCE [LARGE SCALE GENOMIC DNA]</scope>
    <source>
        <strain evidence="9">JCM 17551</strain>
    </source>
</reference>
<protein>
    <recommendedName>
        <fullName evidence="6">Peptidyl-prolyl cis-trans isomerase</fullName>
        <ecNumber evidence="6">5.2.1.8</ecNumber>
    </recommendedName>
</protein>
<evidence type="ECO:0000313" key="9">
    <source>
        <dbReference type="Proteomes" id="UP001501565"/>
    </source>
</evidence>
<dbReference type="SUPFAM" id="SSF54534">
    <property type="entry name" value="FKBP-like"/>
    <property type="match status" value="1"/>
</dbReference>
<comment type="catalytic activity">
    <reaction evidence="1 5 6">
        <text>[protein]-peptidylproline (omega=180) = [protein]-peptidylproline (omega=0)</text>
        <dbReference type="Rhea" id="RHEA:16237"/>
        <dbReference type="Rhea" id="RHEA-COMP:10747"/>
        <dbReference type="Rhea" id="RHEA-COMP:10748"/>
        <dbReference type="ChEBI" id="CHEBI:83833"/>
        <dbReference type="ChEBI" id="CHEBI:83834"/>
        <dbReference type="EC" id="5.2.1.8"/>
    </reaction>
</comment>
<keyword evidence="4 5" id="KW-0413">Isomerase</keyword>
<keyword evidence="3 5" id="KW-0697">Rotamase</keyword>
<dbReference type="GO" id="GO:0016853">
    <property type="term" value="F:isomerase activity"/>
    <property type="evidence" value="ECO:0007669"/>
    <property type="project" value="UniProtKB-KW"/>
</dbReference>
<evidence type="ECO:0000256" key="6">
    <source>
        <dbReference type="RuleBase" id="RU003915"/>
    </source>
</evidence>
<organism evidence="8 9">
    <name type="scientific">Litoribacillus peritrichatus</name>
    <dbReference type="NCBI Taxonomy" id="718191"/>
    <lineage>
        <taxon>Bacteria</taxon>
        <taxon>Pseudomonadati</taxon>
        <taxon>Pseudomonadota</taxon>
        <taxon>Gammaproteobacteria</taxon>
        <taxon>Oceanospirillales</taxon>
        <taxon>Oceanospirillaceae</taxon>
        <taxon>Litoribacillus</taxon>
    </lineage>
</organism>
<evidence type="ECO:0000256" key="3">
    <source>
        <dbReference type="ARBA" id="ARBA00023110"/>
    </source>
</evidence>
<gene>
    <name evidence="8" type="ORF">GCM10022277_04540</name>
</gene>
<evidence type="ECO:0000313" key="8">
    <source>
        <dbReference type="EMBL" id="GAA3912921.1"/>
    </source>
</evidence>
<dbReference type="EC" id="5.2.1.8" evidence="6"/>
<comment type="caution">
    <text evidence="8">The sequence shown here is derived from an EMBL/GenBank/DDBJ whole genome shotgun (WGS) entry which is preliminary data.</text>
</comment>
<dbReference type="InterPro" id="IPR001179">
    <property type="entry name" value="PPIase_FKBP_dom"/>
</dbReference>
<dbReference type="InterPro" id="IPR046357">
    <property type="entry name" value="PPIase_dom_sf"/>
</dbReference>
<dbReference type="Pfam" id="PF00254">
    <property type="entry name" value="FKBP_C"/>
    <property type="match status" value="1"/>
</dbReference>
<evidence type="ECO:0000256" key="5">
    <source>
        <dbReference type="PROSITE-ProRule" id="PRU00277"/>
    </source>
</evidence>
<sequence length="157" mass="17160">MMNFLVVVILVALVVFFTKRFSDGKKNALENVKTGNAFLEKNKQEEGVVTTESGLQYQVLTKGTGTEKPAATDKVKVHYHGTLLDGSVFDSSVERGQPIEFFLTQVIPGWTEGLQHMAVGDKTRLFIPSKLGYGNRNVGGIPGGSVLIFDVELLDIN</sequence>
<evidence type="ECO:0000256" key="2">
    <source>
        <dbReference type="ARBA" id="ARBA00006577"/>
    </source>
</evidence>
<accession>A0ABP7M612</accession>
<comment type="similarity">
    <text evidence="2 6">Belongs to the FKBP-type PPIase family.</text>
</comment>
<evidence type="ECO:0000259" key="7">
    <source>
        <dbReference type="PROSITE" id="PS50059"/>
    </source>
</evidence>
<evidence type="ECO:0000256" key="4">
    <source>
        <dbReference type="ARBA" id="ARBA00023235"/>
    </source>
</evidence>
<dbReference type="Gene3D" id="3.10.50.40">
    <property type="match status" value="1"/>
</dbReference>
<proteinExistence type="inferred from homology"/>
<name>A0ABP7M612_9GAMM</name>
<dbReference type="InterPro" id="IPR000774">
    <property type="entry name" value="PPIase_FKBP_N"/>
</dbReference>
<dbReference type="Pfam" id="PF01346">
    <property type="entry name" value="FKBP_N"/>
    <property type="match status" value="1"/>
</dbReference>
<evidence type="ECO:0000256" key="1">
    <source>
        <dbReference type="ARBA" id="ARBA00000971"/>
    </source>
</evidence>
<feature type="domain" description="PPIase FKBP-type" evidence="7">
    <location>
        <begin position="72"/>
        <end position="157"/>
    </location>
</feature>
<dbReference type="PROSITE" id="PS50059">
    <property type="entry name" value="FKBP_PPIASE"/>
    <property type="match status" value="1"/>
</dbReference>
<dbReference type="PANTHER" id="PTHR43811">
    <property type="entry name" value="FKBP-TYPE PEPTIDYL-PROLYL CIS-TRANS ISOMERASE FKPA"/>
    <property type="match status" value="1"/>
</dbReference>
<dbReference type="EMBL" id="BAABBN010000004">
    <property type="protein sequence ID" value="GAA3912921.1"/>
    <property type="molecule type" value="Genomic_DNA"/>
</dbReference>
<keyword evidence="9" id="KW-1185">Reference proteome</keyword>